<evidence type="ECO:0000256" key="1">
    <source>
        <dbReference type="SAM" id="SignalP"/>
    </source>
</evidence>
<reference evidence="2 3" key="1">
    <citation type="journal article" date="2023" name="IMA Fungus">
        <title>Comparative genomic study of the Penicillium genus elucidates a diverse pangenome and 15 lateral gene transfer events.</title>
        <authorList>
            <person name="Petersen C."/>
            <person name="Sorensen T."/>
            <person name="Nielsen M.R."/>
            <person name="Sondergaard T.E."/>
            <person name="Sorensen J.L."/>
            <person name="Fitzpatrick D.A."/>
            <person name="Frisvad J.C."/>
            <person name="Nielsen K.L."/>
        </authorList>
    </citation>
    <scope>NUCLEOTIDE SEQUENCE [LARGE SCALE GENOMIC DNA]</scope>
    <source>
        <strain evidence="2 3">IBT 29057</strain>
    </source>
</reference>
<accession>A0AAD6DJB8</accession>
<protein>
    <submittedName>
        <fullName evidence="2">Uncharacterized protein</fullName>
    </submittedName>
</protein>
<sequence length="108" mass="11876">MPISMAGQSLMLLTSTYAWSRVAPYVEYFVSADENKDVRAATNERSLQLYGGRYTASANMLCDEVMGYDLHGLGFQATPDGESSGFLMHREIGLSPDTVEKEGLTPQM</sequence>
<name>A0AAD6DJB8_9EURO</name>
<dbReference type="EMBL" id="JAQJAC010000004">
    <property type="protein sequence ID" value="KAJ5586092.1"/>
    <property type="molecule type" value="Genomic_DNA"/>
</dbReference>
<evidence type="ECO:0000313" key="2">
    <source>
        <dbReference type="EMBL" id="KAJ5586092.1"/>
    </source>
</evidence>
<organism evidence="2 3">
    <name type="scientific">Penicillium hetheringtonii</name>
    <dbReference type="NCBI Taxonomy" id="911720"/>
    <lineage>
        <taxon>Eukaryota</taxon>
        <taxon>Fungi</taxon>
        <taxon>Dikarya</taxon>
        <taxon>Ascomycota</taxon>
        <taxon>Pezizomycotina</taxon>
        <taxon>Eurotiomycetes</taxon>
        <taxon>Eurotiomycetidae</taxon>
        <taxon>Eurotiales</taxon>
        <taxon>Aspergillaceae</taxon>
        <taxon>Penicillium</taxon>
    </lineage>
</organism>
<feature type="signal peptide" evidence="1">
    <location>
        <begin position="1"/>
        <end position="18"/>
    </location>
</feature>
<dbReference type="AlphaFoldDB" id="A0AAD6DJB8"/>
<feature type="chain" id="PRO_5042194958" evidence="1">
    <location>
        <begin position="19"/>
        <end position="108"/>
    </location>
</feature>
<keyword evidence="1" id="KW-0732">Signal</keyword>
<comment type="caution">
    <text evidence="2">The sequence shown here is derived from an EMBL/GenBank/DDBJ whole genome shotgun (WGS) entry which is preliminary data.</text>
</comment>
<dbReference type="Proteomes" id="UP001216150">
    <property type="component" value="Unassembled WGS sequence"/>
</dbReference>
<gene>
    <name evidence="2" type="ORF">N7450_005879</name>
</gene>
<keyword evidence="3" id="KW-1185">Reference proteome</keyword>
<proteinExistence type="predicted"/>
<evidence type="ECO:0000313" key="3">
    <source>
        <dbReference type="Proteomes" id="UP001216150"/>
    </source>
</evidence>